<sequence>MAQRSGRACGLALGGALRLAAAPRAAAPGARAFASSGGEWPTLSTRSQSYRDALAALRLLPHRTHVSPIWSAHGFFLLPETALLRGQGDLPPPPPPPYPDEGEAEAEAEAAAGPEAGAAAAVMARAAAAAGAAAAPPRAPGRRRGGAALPPQRAPRDAQRARKARRPV</sequence>
<organism evidence="2 3">
    <name type="scientific">Raphidocelis subcapitata</name>
    <dbReference type="NCBI Taxonomy" id="307507"/>
    <lineage>
        <taxon>Eukaryota</taxon>
        <taxon>Viridiplantae</taxon>
        <taxon>Chlorophyta</taxon>
        <taxon>core chlorophytes</taxon>
        <taxon>Chlorophyceae</taxon>
        <taxon>CS clade</taxon>
        <taxon>Sphaeropleales</taxon>
        <taxon>Selenastraceae</taxon>
        <taxon>Raphidocelis</taxon>
    </lineage>
</organism>
<gene>
    <name evidence="2" type="ORF">Rsub_10574</name>
</gene>
<dbReference type="Proteomes" id="UP000247498">
    <property type="component" value="Unassembled WGS sequence"/>
</dbReference>
<comment type="caution">
    <text evidence="2">The sequence shown here is derived from an EMBL/GenBank/DDBJ whole genome shotgun (WGS) entry which is preliminary data.</text>
</comment>
<reference evidence="2 3" key="1">
    <citation type="journal article" date="2018" name="Sci. Rep.">
        <title>Raphidocelis subcapitata (=Pseudokirchneriella subcapitata) provides an insight into genome evolution and environmental adaptations in the Sphaeropleales.</title>
        <authorList>
            <person name="Suzuki S."/>
            <person name="Yamaguchi H."/>
            <person name="Nakajima N."/>
            <person name="Kawachi M."/>
        </authorList>
    </citation>
    <scope>NUCLEOTIDE SEQUENCE [LARGE SCALE GENOMIC DNA]</scope>
    <source>
        <strain evidence="2 3">NIES-35</strain>
    </source>
</reference>
<accession>A0A2V0PGM6</accession>
<proteinExistence type="predicted"/>
<name>A0A2V0PGM6_9CHLO</name>
<feature type="compositionally biased region" description="Pro residues" evidence="1">
    <location>
        <begin position="90"/>
        <end position="99"/>
    </location>
</feature>
<dbReference type="EMBL" id="BDRX01000117">
    <property type="protein sequence ID" value="GBF98162.1"/>
    <property type="molecule type" value="Genomic_DNA"/>
</dbReference>
<dbReference type="InParanoid" id="A0A2V0PGM6"/>
<dbReference type="AlphaFoldDB" id="A0A2V0PGM6"/>
<evidence type="ECO:0000313" key="2">
    <source>
        <dbReference type="EMBL" id="GBF98162.1"/>
    </source>
</evidence>
<evidence type="ECO:0000256" key="1">
    <source>
        <dbReference type="SAM" id="MobiDB-lite"/>
    </source>
</evidence>
<evidence type="ECO:0000313" key="3">
    <source>
        <dbReference type="Proteomes" id="UP000247498"/>
    </source>
</evidence>
<feature type="region of interest" description="Disordered" evidence="1">
    <location>
        <begin position="84"/>
        <end position="168"/>
    </location>
</feature>
<feature type="compositionally biased region" description="Low complexity" evidence="1">
    <location>
        <begin position="109"/>
        <end position="136"/>
    </location>
</feature>
<keyword evidence="3" id="KW-1185">Reference proteome</keyword>
<protein>
    <submittedName>
        <fullName evidence="2">Uncharacterized protein</fullName>
    </submittedName>
</protein>